<name>A0A5N6JW52_MONLA</name>
<proteinExistence type="predicted"/>
<dbReference type="EMBL" id="VIGI01000012">
    <property type="protein sequence ID" value="KAB8293164.1"/>
    <property type="molecule type" value="Genomic_DNA"/>
</dbReference>
<comment type="caution">
    <text evidence="1">The sequence shown here is derived from an EMBL/GenBank/DDBJ whole genome shotgun (WGS) entry which is preliminary data.</text>
</comment>
<organism evidence="1 2">
    <name type="scientific">Monilinia laxa</name>
    <name type="common">Brown rot fungus</name>
    <name type="synonym">Sclerotinia laxa</name>
    <dbReference type="NCBI Taxonomy" id="61186"/>
    <lineage>
        <taxon>Eukaryota</taxon>
        <taxon>Fungi</taxon>
        <taxon>Dikarya</taxon>
        <taxon>Ascomycota</taxon>
        <taxon>Pezizomycotina</taxon>
        <taxon>Leotiomycetes</taxon>
        <taxon>Helotiales</taxon>
        <taxon>Sclerotiniaceae</taxon>
        <taxon>Monilinia</taxon>
    </lineage>
</organism>
<evidence type="ECO:0000313" key="1">
    <source>
        <dbReference type="EMBL" id="KAB8293164.1"/>
    </source>
</evidence>
<dbReference type="AlphaFoldDB" id="A0A5N6JW52"/>
<protein>
    <submittedName>
        <fullName evidence="1">Uncharacterized protein</fullName>
    </submittedName>
</protein>
<accession>A0A5N6JW52</accession>
<gene>
    <name evidence="1" type="ORF">EYC80_007512</name>
</gene>
<reference evidence="1 2" key="1">
    <citation type="submission" date="2019-06" db="EMBL/GenBank/DDBJ databases">
        <title>Genome Sequence of the Brown Rot Fungal Pathogen Monilinia laxa.</title>
        <authorList>
            <person name="De Miccolis Angelini R.M."/>
            <person name="Landi L."/>
            <person name="Abate D."/>
            <person name="Pollastro S."/>
            <person name="Romanazzi G."/>
            <person name="Faretra F."/>
        </authorList>
    </citation>
    <scope>NUCLEOTIDE SEQUENCE [LARGE SCALE GENOMIC DNA]</scope>
    <source>
        <strain evidence="1 2">Mlax316</strain>
    </source>
</reference>
<keyword evidence="2" id="KW-1185">Reference proteome</keyword>
<dbReference type="Proteomes" id="UP000326757">
    <property type="component" value="Unassembled WGS sequence"/>
</dbReference>
<evidence type="ECO:0000313" key="2">
    <source>
        <dbReference type="Proteomes" id="UP000326757"/>
    </source>
</evidence>
<sequence>MDRLDANLLQSCKKILSNIHWRFERFGPEICHVLILAGLQEAAAMRGFDCLNCIVSIELYVKEILRQMRAQLIIEIKHTTPGIWCVFIAFDKVSYSAVCPVDTDITHQITPPKVTLLVNS</sequence>